<protein>
    <submittedName>
        <fullName evidence="1">Uncharacterized protein</fullName>
    </submittedName>
</protein>
<dbReference type="Proteomes" id="UP000823521">
    <property type="component" value="Unassembled WGS sequence"/>
</dbReference>
<gene>
    <name evidence="1" type="ORF">GSF22_29350</name>
</gene>
<evidence type="ECO:0000313" key="1">
    <source>
        <dbReference type="EMBL" id="MBO4210069.1"/>
    </source>
</evidence>
<proteinExistence type="predicted"/>
<sequence>PDPVPGRTLPALELTDERQEPVSLRGLLPAVVILLDDCTCTGQVGAAAAAVPAGVRVVTVVDDGRVPAPADSGVRSLGDPAGALRAFLHLPEQPGTATALLVDRTGRVLRVVPGAGPVEAYRADLARLG</sequence>
<comment type="caution">
    <text evidence="1">The sequence shown here is derived from an EMBL/GenBank/DDBJ whole genome shotgun (WGS) entry which is preliminary data.</text>
</comment>
<dbReference type="SUPFAM" id="SSF52833">
    <property type="entry name" value="Thioredoxin-like"/>
    <property type="match status" value="1"/>
</dbReference>
<reference evidence="1 2" key="1">
    <citation type="submission" date="2019-12" db="EMBL/GenBank/DDBJ databases">
        <title>Whole genome sequencing of endophytic Actinobacterium Micromonospora sp. MPMI6T.</title>
        <authorList>
            <person name="Evv R."/>
            <person name="Podile A.R."/>
        </authorList>
    </citation>
    <scope>NUCLEOTIDE SEQUENCE [LARGE SCALE GENOMIC DNA]</scope>
    <source>
        <strain evidence="1 2">MPMI6</strain>
    </source>
</reference>
<evidence type="ECO:0000313" key="2">
    <source>
        <dbReference type="Proteomes" id="UP000823521"/>
    </source>
</evidence>
<dbReference type="EMBL" id="WVUH01000399">
    <property type="protein sequence ID" value="MBO4210069.1"/>
    <property type="molecule type" value="Genomic_DNA"/>
</dbReference>
<organism evidence="1 2">
    <name type="scientific">Micromonospora echinofusca</name>
    <dbReference type="NCBI Taxonomy" id="47858"/>
    <lineage>
        <taxon>Bacteria</taxon>
        <taxon>Bacillati</taxon>
        <taxon>Actinomycetota</taxon>
        <taxon>Actinomycetes</taxon>
        <taxon>Micromonosporales</taxon>
        <taxon>Micromonosporaceae</taxon>
        <taxon>Micromonospora</taxon>
    </lineage>
</organism>
<dbReference type="InterPro" id="IPR036249">
    <property type="entry name" value="Thioredoxin-like_sf"/>
</dbReference>
<feature type="non-terminal residue" evidence="1">
    <location>
        <position position="1"/>
    </location>
</feature>
<keyword evidence="2" id="KW-1185">Reference proteome</keyword>
<accession>A0ABS3VZX2</accession>
<name>A0ABS3VZX2_MICEH</name>